<accession>A0A0I6W3S8</accession>
<dbReference type="Proteomes" id="UP000467349">
    <property type="component" value="Unassembled WGS sequence"/>
</dbReference>
<dbReference type="InterPro" id="IPR006490">
    <property type="entry name" value="Maj_tail_phi13"/>
</dbReference>
<organism evidence="1 2">
    <name type="scientific">Streptococcus pneumoniae</name>
    <dbReference type="NCBI Taxonomy" id="1313"/>
    <lineage>
        <taxon>Bacteria</taxon>
        <taxon>Bacillati</taxon>
        <taxon>Bacillota</taxon>
        <taxon>Bacilli</taxon>
        <taxon>Lactobacillales</taxon>
        <taxon>Streptococcaceae</taxon>
        <taxon>Streptococcus</taxon>
    </lineage>
</organism>
<gene>
    <name evidence="1" type="ORF">GM545_08135</name>
</gene>
<proteinExistence type="predicted"/>
<evidence type="ECO:0000313" key="2">
    <source>
        <dbReference type="Proteomes" id="UP000467349"/>
    </source>
</evidence>
<dbReference type="Pfam" id="PF04630">
    <property type="entry name" value="Phage_TTP_1"/>
    <property type="match status" value="1"/>
</dbReference>
<reference evidence="1 2" key="1">
    <citation type="submission" date="2019-11" db="EMBL/GenBank/DDBJ databases">
        <title>Growth characteristics of pneumococcus vary with the chemical composition of the capsule and with environmental conditions.</title>
        <authorList>
            <person name="Tothpal A."/>
            <person name="Desobry K."/>
            <person name="Joshi S."/>
            <person name="Wyllie A.L."/>
            <person name="Weinberger D.M."/>
        </authorList>
    </citation>
    <scope>NUCLEOTIDE SEQUENCE [LARGE SCALE GENOMIC DNA]</scope>
    <source>
        <strain evidence="2">pnumococcus09N</strain>
    </source>
</reference>
<evidence type="ECO:0000313" key="1">
    <source>
        <dbReference type="EMBL" id="MTV43579.1"/>
    </source>
</evidence>
<protein>
    <submittedName>
        <fullName evidence="1">Phage tail protein</fullName>
    </submittedName>
</protein>
<comment type="caution">
    <text evidence="1">The sequence shown here is derived from an EMBL/GenBank/DDBJ whole genome shotgun (WGS) entry which is preliminary data.</text>
</comment>
<dbReference type="EMBL" id="WNHU01000043">
    <property type="protein sequence ID" value="MTV43579.1"/>
    <property type="molecule type" value="Genomic_DNA"/>
</dbReference>
<sequence>MTVKGTALIGLKSVTIRVHDGQTPTVGKNLFTLEGKDNEGATQTARVTGLSSDPVKTYGSNVAYHVSNRGVGDVKVEMGLLDVPLALYTNALGYGDDDGIYYFGADTVAKNVSILIESNTADGEPVYYGFYKGQLSMDAIDFETIKDKANELATTNVNFAATASSDTATKGRYGAIVYGSDAEKLKKLKGQLNMAAAG</sequence>
<name>A0A0I6W3S8_STREE</name>
<dbReference type="NCBIfam" id="TIGR01603">
    <property type="entry name" value="maj_tail_phi13"/>
    <property type="match status" value="1"/>
</dbReference>
<dbReference type="InterPro" id="IPR006724">
    <property type="entry name" value="Phage_TTP"/>
</dbReference>
<dbReference type="RefSeq" id="WP_000216337.1">
    <property type="nucleotide sequence ID" value="NZ_CFIW02000038.1"/>
</dbReference>
<dbReference type="AlphaFoldDB" id="A0A0I6W3S8"/>